<dbReference type="InterPro" id="IPR029044">
    <property type="entry name" value="Nucleotide-diphossugar_trans"/>
</dbReference>
<comment type="caution">
    <text evidence="1">The sequence shown here is derived from an EMBL/GenBank/DDBJ whole genome shotgun (WGS) entry which is preliminary data.</text>
</comment>
<dbReference type="RefSeq" id="WP_311681352.1">
    <property type="nucleotide sequence ID" value="NZ_JAVRHM010000002.1"/>
</dbReference>
<protein>
    <submittedName>
        <fullName evidence="1">Glycosyltransferase family 2 protein</fullName>
        <ecNumber evidence="1">2.4.-.-</ecNumber>
    </submittedName>
</protein>
<dbReference type="Proteomes" id="UP001261624">
    <property type="component" value="Unassembled WGS sequence"/>
</dbReference>
<gene>
    <name evidence="1" type="ORF">RM549_03520</name>
</gene>
<dbReference type="GO" id="GO:0016757">
    <property type="term" value="F:glycosyltransferase activity"/>
    <property type="evidence" value="ECO:0007669"/>
    <property type="project" value="UniProtKB-KW"/>
</dbReference>
<sequence>MNSNRKIVVLTPVKNEAWILHRFLRVTSIFADAILIADQQSIDGSLEIYPHYPKVTLINNENTNFNEAERQLLLLNKARELYGTNTILLAIDADEILAANAMQTENWENMVNGKPGTVLYFEKPSFYKNTSKVIRFNGGGWPLGYIDDGAEHEPSEIHSVRIPNPENASTLYLNEIKFLHYNTTRLSAFKSKLRFYSILENIKNSRNLRRRLRMYNSEIDILEIGDYIESTPKEWLKKWEENGIEMHLTPEEDYYWYDYEALKLLLHYGPRRFLLDDIWNFDWETFRQTTSQPELGDFSKEEIKRPFFPFSKLLQMSIKSLDRTWQLTKRFNKFSFKTNH</sequence>
<keyword evidence="2" id="KW-1185">Reference proteome</keyword>
<name>A0ABU3DYQ2_9FLAO</name>
<dbReference type="SUPFAM" id="SSF53448">
    <property type="entry name" value="Nucleotide-diphospho-sugar transferases"/>
    <property type="match status" value="1"/>
</dbReference>
<dbReference type="EMBL" id="JAVRHM010000002">
    <property type="protein sequence ID" value="MDT0688836.1"/>
    <property type="molecule type" value="Genomic_DNA"/>
</dbReference>
<reference evidence="1 2" key="1">
    <citation type="submission" date="2023-09" db="EMBL/GenBank/DDBJ databases">
        <authorList>
            <person name="Rey-Velasco X."/>
        </authorList>
    </citation>
    <scope>NUCLEOTIDE SEQUENCE [LARGE SCALE GENOMIC DNA]</scope>
    <source>
        <strain evidence="1 2">F188</strain>
    </source>
</reference>
<evidence type="ECO:0000313" key="2">
    <source>
        <dbReference type="Proteomes" id="UP001261624"/>
    </source>
</evidence>
<dbReference type="EC" id="2.4.-.-" evidence="1"/>
<organism evidence="1 2">
    <name type="scientific">Autumnicola patrickiae</name>
    <dbReference type="NCBI Taxonomy" id="3075591"/>
    <lineage>
        <taxon>Bacteria</taxon>
        <taxon>Pseudomonadati</taxon>
        <taxon>Bacteroidota</taxon>
        <taxon>Flavobacteriia</taxon>
        <taxon>Flavobacteriales</taxon>
        <taxon>Flavobacteriaceae</taxon>
        <taxon>Autumnicola</taxon>
    </lineage>
</organism>
<dbReference type="Gene3D" id="3.90.550.10">
    <property type="entry name" value="Spore Coat Polysaccharide Biosynthesis Protein SpsA, Chain A"/>
    <property type="match status" value="1"/>
</dbReference>
<evidence type="ECO:0000313" key="1">
    <source>
        <dbReference type="EMBL" id="MDT0688836.1"/>
    </source>
</evidence>
<dbReference type="Pfam" id="PF13704">
    <property type="entry name" value="Glyco_tranf_2_4"/>
    <property type="match status" value="1"/>
</dbReference>
<proteinExistence type="predicted"/>
<keyword evidence="1" id="KW-0808">Transferase</keyword>
<keyword evidence="1" id="KW-0328">Glycosyltransferase</keyword>
<accession>A0ABU3DYQ2</accession>